<accession>A0A7C3YG54</accession>
<dbReference type="EMBL" id="DRUC01000059">
    <property type="protein sequence ID" value="HHF48357.1"/>
    <property type="molecule type" value="Genomic_DNA"/>
</dbReference>
<dbReference type="PANTHER" id="PTHR34858">
    <property type="entry name" value="CYSO-CYSTEINE PEPTIDASE"/>
    <property type="match status" value="1"/>
</dbReference>
<dbReference type="Gene3D" id="3.40.140.10">
    <property type="entry name" value="Cytidine Deaminase, domain 2"/>
    <property type="match status" value="1"/>
</dbReference>
<gene>
    <name evidence="9" type="ORF">ENL48_04080</name>
    <name evidence="8" type="ORF">ENT89_01595</name>
    <name evidence="7" type="ORF">ENX77_07005</name>
</gene>
<evidence type="ECO:0000313" key="9">
    <source>
        <dbReference type="EMBL" id="HHF48357.1"/>
    </source>
</evidence>
<dbReference type="GO" id="GO:0006508">
    <property type="term" value="P:proteolysis"/>
    <property type="evidence" value="ECO:0007669"/>
    <property type="project" value="UniProtKB-KW"/>
</dbReference>
<dbReference type="PANTHER" id="PTHR34858:SF1">
    <property type="entry name" value="CYSO-CYSTEINE PEPTIDASE"/>
    <property type="match status" value="1"/>
</dbReference>
<evidence type="ECO:0000256" key="2">
    <source>
        <dbReference type="ARBA" id="ARBA00022723"/>
    </source>
</evidence>
<evidence type="ECO:0000256" key="5">
    <source>
        <dbReference type="ARBA" id="ARBA00023049"/>
    </source>
</evidence>
<dbReference type="EMBL" id="DTPI01000032">
    <property type="protein sequence ID" value="HGE66842.1"/>
    <property type="molecule type" value="Genomic_DNA"/>
</dbReference>
<name>A0A7C3YG54_9EURY</name>
<dbReference type="AlphaFoldDB" id="A0A7C3YG54"/>
<organism evidence="7">
    <name type="scientific">Geoglobus ahangari</name>
    <dbReference type="NCBI Taxonomy" id="113653"/>
    <lineage>
        <taxon>Archaea</taxon>
        <taxon>Methanobacteriati</taxon>
        <taxon>Methanobacteriota</taxon>
        <taxon>Archaeoglobi</taxon>
        <taxon>Archaeoglobales</taxon>
        <taxon>Archaeoglobaceae</taxon>
        <taxon>Geoglobus</taxon>
    </lineage>
</organism>
<evidence type="ECO:0000256" key="4">
    <source>
        <dbReference type="ARBA" id="ARBA00022833"/>
    </source>
</evidence>
<protein>
    <submittedName>
        <fullName evidence="7">M67 family peptidase</fullName>
    </submittedName>
</protein>
<evidence type="ECO:0000313" key="7">
    <source>
        <dbReference type="EMBL" id="HGE66842.1"/>
    </source>
</evidence>
<dbReference type="Pfam" id="PF14464">
    <property type="entry name" value="Prok-JAB"/>
    <property type="match status" value="1"/>
</dbReference>
<feature type="domain" description="JAB1/MPN/MOV34 metalloenzyme" evidence="6">
    <location>
        <begin position="1"/>
        <end position="127"/>
    </location>
</feature>
<comment type="caution">
    <text evidence="7">The sequence shown here is derived from an EMBL/GenBank/DDBJ whole genome shotgun (WGS) entry which is preliminary data.</text>
</comment>
<keyword evidence="1" id="KW-0645">Protease</keyword>
<dbReference type="SUPFAM" id="SSF102712">
    <property type="entry name" value="JAB1/MPN domain"/>
    <property type="match status" value="1"/>
</dbReference>
<dbReference type="InterPro" id="IPR051929">
    <property type="entry name" value="VirAsm_ModProt"/>
</dbReference>
<dbReference type="GO" id="GO:0008235">
    <property type="term" value="F:metalloexopeptidase activity"/>
    <property type="evidence" value="ECO:0007669"/>
    <property type="project" value="TreeGrafter"/>
</dbReference>
<dbReference type="InterPro" id="IPR028090">
    <property type="entry name" value="JAB_dom_prok"/>
</dbReference>
<dbReference type="SMART" id="SM00232">
    <property type="entry name" value="JAB_MPN"/>
    <property type="match status" value="1"/>
</dbReference>
<evidence type="ECO:0000256" key="1">
    <source>
        <dbReference type="ARBA" id="ARBA00022670"/>
    </source>
</evidence>
<keyword evidence="4" id="KW-0862">Zinc</keyword>
<keyword evidence="2" id="KW-0479">Metal-binding</keyword>
<evidence type="ECO:0000259" key="6">
    <source>
        <dbReference type="SMART" id="SM00232"/>
    </source>
</evidence>
<dbReference type="CDD" id="cd08070">
    <property type="entry name" value="MPN_like"/>
    <property type="match status" value="1"/>
</dbReference>
<evidence type="ECO:0000313" key="8">
    <source>
        <dbReference type="EMBL" id="HGU58903.1"/>
    </source>
</evidence>
<dbReference type="GO" id="GO:0008270">
    <property type="term" value="F:zinc ion binding"/>
    <property type="evidence" value="ECO:0007669"/>
    <property type="project" value="TreeGrafter"/>
</dbReference>
<dbReference type="EMBL" id="DTAK01000012">
    <property type="protein sequence ID" value="HGU58903.1"/>
    <property type="molecule type" value="Genomic_DNA"/>
</dbReference>
<proteinExistence type="predicted"/>
<keyword evidence="5" id="KW-0482">Metalloprotease</keyword>
<reference evidence="7" key="1">
    <citation type="journal article" date="2020" name="mSystems">
        <title>Genome- and Community-Level Interaction Insights into Carbon Utilization and Element Cycling Functions of Hydrothermarchaeota in Hydrothermal Sediment.</title>
        <authorList>
            <person name="Zhou Z."/>
            <person name="Liu Y."/>
            <person name="Xu W."/>
            <person name="Pan J."/>
            <person name="Luo Z.H."/>
            <person name="Li M."/>
        </authorList>
    </citation>
    <scope>NUCLEOTIDE SEQUENCE [LARGE SCALE GENOMIC DNA]</scope>
    <source>
        <strain evidence="9">SpSt-10</strain>
        <strain evidence="8">SpSt-62</strain>
        <strain evidence="7">SpSt-97</strain>
    </source>
</reference>
<evidence type="ECO:0000256" key="3">
    <source>
        <dbReference type="ARBA" id="ARBA00022801"/>
    </source>
</evidence>
<sequence length="136" mass="15825">MRLIVPSKIQKFIENRDEKEEVSIIQNRERCGVLIGKKNGEALIVKEIVEIRNLSENPYLFRMDPEELCRVWMDAEKRGLEVLAVFHTHPHGFARPSSHDLESLKQTGLIWVIVGLDGVRAYIYKEKLMELEVQLI</sequence>
<keyword evidence="3" id="KW-0378">Hydrolase</keyword>
<dbReference type="InterPro" id="IPR000555">
    <property type="entry name" value="JAMM/MPN+_dom"/>
</dbReference>